<name>A0A8J6Y312_9BACT</name>
<sequence>MKRYFLLISALLIVGAAEAQVCKQESFDNPGSSMMYGLDEIRSNRHTGTCSYPVSWQGGSQWCVGHVSNGGNEGAGDGAAHIISRGGESQFNQGWGWANGCGTWNVGDTLRIKLRIKFDSNYRFDQDQSNKFMIWGTGGDRQMLSIRDGYWTAGGCWAYGTGSSDKCSHDGSTCNSHSDCVDGRGVQYRCVPEGSFANKGSFSLTDNVGAPCAGPTDTTDVGGMQINEWVHLQAEVKTGPQGYYKLWVNNNNEAEPNSCTGSASECAGSATYDYLAGRNPVTTTTVEAWEGAQTIGDFVTEALSRDMGFYLDDMVWERNGSFDPNWNVGGGTGTPACSDGVDNDGDGLTDYSVSGGDPGCSSANDTSENNCGNGVLDGTETCDGSQLGGATCQTEGFDSGTLGCAATCTLYDTSQCVSSSGGGSGTPMFTSDFETGDFSEWDGVRQFQPGHFQVLQNATCPTGSYCARATLTEGTTSDNYTDHYFGDHPSVGDARVEEVWLKYWVKFESGYVWPQSGQKTALLNATDGVSTQRRYQVMPYVSSSGTWFVQHSYIDDWQFFDKPQNVGSPVPVAMGQWVKLKLYTRMNTPGVSNGIIRLWIDDQLKVDYDDVN</sequence>
<evidence type="ECO:0000313" key="2">
    <source>
        <dbReference type="EMBL" id="MBD3869608.1"/>
    </source>
</evidence>
<protein>
    <recommendedName>
        <fullName evidence="4">MAM domain-containing protein</fullName>
    </recommendedName>
</protein>
<feature type="signal peptide" evidence="1">
    <location>
        <begin position="1"/>
        <end position="19"/>
    </location>
</feature>
<dbReference type="Pfam" id="PF14099">
    <property type="entry name" value="Polysacc_lyase"/>
    <property type="match status" value="1"/>
</dbReference>
<reference evidence="2 3" key="1">
    <citation type="submission" date="2020-08" db="EMBL/GenBank/DDBJ databases">
        <title>Acidobacteriota in marine sediments use diverse sulfur dissimilation pathways.</title>
        <authorList>
            <person name="Wasmund K."/>
        </authorList>
    </citation>
    <scope>NUCLEOTIDE SEQUENCE [LARGE SCALE GENOMIC DNA]</scope>
    <source>
        <strain evidence="2">MAG AM4</strain>
    </source>
</reference>
<proteinExistence type="predicted"/>
<organism evidence="2 3">
    <name type="scientific">Candidatus Polarisedimenticola svalbardensis</name>
    <dbReference type="NCBI Taxonomy" id="2886004"/>
    <lineage>
        <taxon>Bacteria</taxon>
        <taxon>Pseudomonadati</taxon>
        <taxon>Acidobacteriota</taxon>
        <taxon>Candidatus Polarisedimenticolia</taxon>
        <taxon>Candidatus Polarisedimenticolales</taxon>
        <taxon>Candidatus Polarisedimenticolaceae</taxon>
        <taxon>Candidatus Polarisedimenticola</taxon>
    </lineage>
</organism>
<evidence type="ECO:0000256" key="1">
    <source>
        <dbReference type="SAM" id="SignalP"/>
    </source>
</evidence>
<accession>A0A8J6Y312</accession>
<dbReference type="InterPro" id="IPR025975">
    <property type="entry name" value="Polysacc_lyase"/>
</dbReference>
<comment type="caution">
    <text evidence="2">The sequence shown here is derived from an EMBL/GenBank/DDBJ whole genome shotgun (WGS) entry which is preliminary data.</text>
</comment>
<evidence type="ECO:0008006" key="4">
    <source>
        <dbReference type="Google" id="ProtNLM"/>
    </source>
</evidence>
<keyword evidence="1" id="KW-0732">Signal</keyword>
<feature type="chain" id="PRO_5035251110" description="MAM domain-containing protein" evidence="1">
    <location>
        <begin position="20"/>
        <end position="612"/>
    </location>
</feature>
<gene>
    <name evidence="2" type="ORF">IFK94_15920</name>
</gene>
<dbReference type="Gene3D" id="2.60.120.200">
    <property type="match status" value="1"/>
</dbReference>
<evidence type="ECO:0000313" key="3">
    <source>
        <dbReference type="Proteomes" id="UP000648239"/>
    </source>
</evidence>
<dbReference type="Proteomes" id="UP000648239">
    <property type="component" value="Unassembled WGS sequence"/>
</dbReference>
<dbReference type="EMBL" id="JACXWD010000127">
    <property type="protein sequence ID" value="MBD3869608.1"/>
    <property type="molecule type" value="Genomic_DNA"/>
</dbReference>
<dbReference type="AlphaFoldDB" id="A0A8J6Y312"/>
<feature type="non-terminal residue" evidence="2">
    <location>
        <position position="612"/>
    </location>
</feature>